<proteinExistence type="predicted"/>
<organism evidence="1 2">
    <name type="scientific">Mycolicibacterium canariasense</name>
    <name type="common">Mycobacterium canariasense</name>
    <dbReference type="NCBI Taxonomy" id="228230"/>
    <lineage>
        <taxon>Bacteria</taxon>
        <taxon>Bacillati</taxon>
        <taxon>Actinomycetota</taxon>
        <taxon>Actinomycetes</taxon>
        <taxon>Mycobacteriales</taxon>
        <taxon>Mycobacteriaceae</taxon>
        <taxon>Mycolicibacterium</taxon>
    </lineage>
</organism>
<sequence length="102" mass="10663">MAHYVDIAREPGPPPAHLTVDVDDVLRFSASGAVVREGESVEILGILNEAIVATNGELLAPQGPPNVVLVRACAPGSASLEIIAGDPFQPSDSRRTVRIVVN</sequence>
<evidence type="ECO:0000313" key="1">
    <source>
        <dbReference type="EMBL" id="GAS97731.1"/>
    </source>
</evidence>
<comment type="caution">
    <text evidence="1">The sequence shown here is derived from an EMBL/GenBank/DDBJ whole genome shotgun (WGS) entry which is preliminary data.</text>
</comment>
<keyword evidence="2" id="KW-1185">Reference proteome</keyword>
<dbReference type="AlphaFoldDB" id="A0A100WGB0"/>
<dbReference type="RefSeq" id="WP_062658577.1">
    <property type="nucleotide sequence ID" value="NZ_BCSY01000076.1"/>
</dbReference>
<dbReference type="EMBL" id="BCSY01000076">
    <property type="protein sequence ID" value="GAS97731.1"/>
    <property type="molecule type" value="Genomic_DNA"/>
</dbReference>
<gene>
    <name evidence="1" type="ORF">RMCC_4697</name>
</gene>
<dbReference type="OrthoDB" id="4774605at2"/>
<dbReference type="STRING" id="228230.RMCC_4697"/>
<name>A0A100WGB0_MYCCR</name>
<evidence type="ECO:0000313" key="2">
    <source>
        <dbReference type="Proteomes" id="UP000069443"/>
    </source>
</evidence>
<reference evidence="2" key="2">
    <citation type="submission" date="2016-02" db="EMBL/GenBank/DDBJ databases">
        <title>Draft genome sequence of five rapidly growing Mycobacterium species.</title>
        <authorList>
            <person name="Katahira K."/>
            <person name="Gotou Y."/>
            <person name="Iida K."/>
            <person name="Ogura Y."/>
            <person name="Hayashi T."/>
        </authorList>
    </citation>
    <scope>NUCLEOTIDE SEQUENCE [LARGE SCALE GENOMIC DNA]</scope>
    <source>
        <strain evidence="2">JCM15298</strain>
    </source>
</reference>
<reference evidence="2" key="1">
    <citation type="journal article" date="2016" name="Genome Announc.">
        <title>Draft Genome Sequences of Five Rapidly Growing Mycobacterium Species, M. thermoresistibile, M. fortuitum subsp. acetamidolyticum, M. canariasense, M. brisbanense, and M. novocastrense.</title>
        <authorList>
            <person name="Katahira K."/>
            <person name="Ogura Y."/>
            <person name="Gotoh Y."/>
            <person name="Hayashi T."/>
        </authorList>
    </citation>
    <scope>NUCLEOTIDE SEQUENCE [LARGE SCALE GENOMIC DNA]</scope>
    <source>
        <strain evidence="2">JCM15298</strain>
    </source>
</reference>
<protein>
    <submittedName>
        <fullName evidence="1">Uncharacterized protein</fullName>
    </submittedName>
</protein>
<accession>A0A100WGB0</accession>
<dbReference type="Proteomes" id="UP000069443">
    <property type="component" value="Unassembled WGS sequence"/>
</dbReference>